<keyword evidence="4" id="KW-1185">Reference proteome</keyword>
<proteinExistence type="predicted"/>
<dbReference type="SUPFAM" id="SSF51695">
    <property type="entry name" value="PLC-like phosphodiesterases"/>
    <property type="match status" value="1"/>
</dbReference>
<dbReference type="OrthoDB" id="5241788at2"/>
<evidence type="ECO:0000256" key="1">
    <source>
        <dbReference type="SAM" id="SignalP"/>
    </source>
</evidence>
<evidence type="ECO:0000259" key="2">
    <source>
        <dbReference type="PROSITE" id="PS51704"/>
    </source>
</evidence>
<dbReference type="PANTHER" id="PTHR46211:SF14">
    <property type="entry name" value="GLYCEROPHOSPHODIESTER PHOSPHODIESTERASE"/>
    <property type="match status" value="1"/>
</dbReference>
<gene>
    <name evidence="3" type="ORF">EV385_4203</name>
</gene>
<protein>
    <submittedName>
        <fullName evidence="3">Glycerophosphoryl diester phosphodiesterase</fullName>
    </submittedName>
</protein>
<evidence type="ECO:0000313" key="4">
    <source>
        <dbReference type="Proteomes" id="UP000292564"/>
    </source>
</evidence>
<evidence type="ECO:0000313" key="3">
    <source>
        <dbReference type="EMBL" id="RZU52345.1"/>
    </source>
</evidence>
<dbReference type="PANTHER" id="PTHR46211">
    <property type="entry name" value="GLYCEROPHOSPHORYL DIESTER PHOSPHODIESTERASE"/>
    <property type="match status" value="1"/>
</dbReference>
<dbReference type="AlphaFoldDB" id="A0A4Q7ZPK3"/>
<dbReference type="Pfam" id="PF03009">
    <property type="entry name" value="GDPD"/>
    <property type="match status" value="1"/>
</dbReference>
<dbReference type="InterPro" id="IPR030395">
    <property type="entry name" value="GP_PDE_dom"/>
</dbReference>
<dbReference type="EMBL" id="SHKY01000001">
    <property type="protein sequence ID" value="RZU52345.1"/>
    <property type="molecule type" value="Genomic_DNA"/>
</dbReference>
<accession>A0A4Q7ZPK3</accession>
<dbReference type="GO" id="GO:0008081">
    <property type="term" value="F:phosphoric diester hydrolase activity"/>
    <property type="evidence" value="ECO:0007669"/>
    <property type="project" value="InterPro"/>
</dbReference>
<dbReference type="InterPro" id="IPR017946">
    <property type="entry name" value="PLC-like_Pdiesterase_TIM-brl"/>
</dbReference>
<comment type="caution">
    <text evidence="3">The sequence shown here is derived from an EMBL/GenBank/DDBJ whole genome shotgun (WGS) entry which is preliminary data.</text>
</comment>
<dbReference type="RefSeq" id="WP_130510972.1">
    <property type="nucleotide sequence ID" value="NZ_SHKY01000001.1"/>
</dbReference>
<dbReference type="GO" id="GO:0006629">
    <property type="term" value="P:lipid metabolic process"/>
    <property type="evidence" value="ECO:0007669"/>
    <property type="project" value="InterPro"/>
</dbReference>
<dbReference type="PROSITE" id="PS51704">
    <property type="entry name" value="GP_PDE"/>
    <property type="match status" value="1"/>
</dbReference>
<organism evidence="3 4">
    <name type="scientific">Krasilnikovia cinnamomea</name>
    <dbReference type="NCBI Taxonomy" id="349313"/>
    <lineage>
        <taxon>Bacteria</taxon>
        <taxon>Bacillati</taxon>
        <taxon>Actinomycetota</taxon>
        <taxon>Actinomycetes</taxon>
        <taxon>Micromonosporales</taxon>
        <taxon>Micromonosporaceae</taxon>
        <taxon>Krasilnikovia</taxon>
    </lineage>
</organism>
<feature type="domain" description="GP-PDE" evidence="2">
    <location>
        <begin position="35"/>
        <end position="261"/>
    </location>
</feature>
<feature type="signal peptide" evidence="1">
    <location>
        <begin position="1"/>
        <end position="19"/>
    </location>
</feature>
<dbReference type="Gene3D" id="3.20.20.190">
    <property type="entry name" value="Phosphatidylinositol (PI) phosphodiesterase"/>
    <property type="match status" value="1"/>
</dbReference>
<dbReference type="Proteomes" id="UP000292564">
    <property type="component" value="Unassembled WGS sequence"/>
</dbReference>
<feature type="chain" id="PRO_5038403504" evidence="1">
    <location>
        <begin position="20"/>
        <end position="266"/>
    </location>
</feature>
<sequence>MIRRSFAILTALAIGGGLASVTELASAQVSACVARPGIAHRGGTERYAENTRNAFRRARNSGNSFWETDVRFTADSVPVIMHDPDVDRTTNGTGKVADLTYAEISRLRTSDGQPVPTLADVVNDAQVDGAQVFVELKTNPTNAQWSAFKAALTSRPGMTSKLTLASFDSATLDEARAKVPGFKRALVQGLGDANPAAVTPHASILIKHHHAITAGRMAKWTGAGLKVYTWTANTASEWQRMTRYPISGIVTDRPAAYLAWQRSRRC</sequence>
<name>A0A4Q7ZPK3_9ACTN</name>
<reference evidence="3 4" key="1">
    <citation type="submission" date="2019-02" db="EMBL/GenBank/DDBJ databases">
        <title>Sequencing the genomes of 1000 actinobacteria strains.</title>
        <authorList>
            <person name="Klenk H.-P."/>
        </authorList>
    </citation>
    <scope>NUCLEOTIDE SEQUENCE [LARGE SCALE GENOMIC DNA]</scope>
    <source>
        <strain evidence="3 4">DSM 45162</strain>
    </source>
</reference>
<keyword evidence="1" id="KW-0732">Signal</keyword>